<keyword evidence="4" id="KW-1185">Reference proteome</keyword>
<feature type="region of interest" description="Disordered" evidence="1">
    <location>
        <begin position="164"/>
        <end position="184"/>
    </location>
</feature>
<dbReference type="PROSITE" id="PS51782">
    <property type="entry name" value="LYSM"/>
    <property type="match status" value="1"/>
</dbReference>
<protein>
    <submittedName>
        <fullName evidence="5">LysM and putative peptidoglycan-binding domain-containing protein 3-like</fullName>
    </submittedName>
</protein>
<gene>
    <name evidence="5" type="primary">LOC100373008</name>
</gene>
<dbReference type="RefSeq" id="XP_002730862.1">
    <property type="nucleotide sequence ID" value="XM_002730816.2"/>
</dbReference>
<dbReference type="CDD" id="cd00118">
    <property type="entry name" value="LysM"/>
    <property type="match status" value="1"/>
</dbReference>
<evidence type="ECO:0000256" key="1">
    <source>
        <dbReference type="SAM" id="MobiDB-lite"/>
    </source>
</evidence>
<accession>A0ABM0GIY4</accession>
<feature type="domain" description="LysM" evidence="3">
    <location>
        <begin position="104"/>
        <end position="148"/>
    </location>
</feature>
<keyword evidence="2" id="KW-0812">Transmembrane</keyword>
<name>A0ABM0GIY4_SACKO</name>
<dbReference type="InterPro" id="IPR045030">
    <property type="entry name" value="LYSM1-4"/>
</dbReference>
<evidence type="ECO:0000256" key="2">
    <source>
        <dbReference type="SAM" id="Phobius"/>
    </source>
</evidence>
<keyword evidence="2" id="KW-0472">Membrane</keyword>
<dbReference type="GeneID" id="100373008"/>
<proteinExistence type="predicted"/>
<dbReference type="Pfam" id="PF01476">
    <property type="entry name" value="LysM"/>
    <property type="match status" value="1"/>
</dbReference>
<sequence length="294" mass="33609">MNSSVAGRPLRHGSRMPSVHGSSSSSARKKKNHRINHNKYLSNSGQVQNVQNARVYIFGDADVEAGEINGTEVEMSQIRPRGAKKKRSATNTFHDVEPEEPLYIERKIEDEDTLQSFALQYGVPVSELKRINNLIIEQDFFRLKTIKVPVKKYGLLTELHEEKRRRPNAAQPTEAKQTIEVNDEDDEDTVFEVRTVSIRDSLQGNSEASEFLKNMDKDLEKIRKSTRTEKSSLTEVTSMLNARYIQPLTPPKPKFDGANCGFSWWTMVIIMFAIGIITPVFYFLFKDHIHNIQP</sequence>
<feature type="compositionally biased region" description="Polar residues" evidence="1">
    <location>
        <begin position="170"/>
        <end position="180"/>
    </location>
</feature>
<dbReference type="PANTHER" id="PTHR20932:SF13">
    <property type="entry name" value="LD36653P"/>
    <property type="match status" value="1"/>
</dbReference>
<feature type="transmembrane region" description="Helical" evidence="2">
    <location>
        <begin position="262"/>
        <end position="285"/>
    </location>
</feature>
<evidence type="ECO:0000259" key="3">
    <source>
        <dbReference type="PROSITE" id="PS51782"/>
    </source>
</evidence>
<reference evidence="5" key="1">
    <citation type="submission" date="2025-08" db="UniProtKB">
        <authorList>
            <consortium name="RefSeq"/>
        </authorList>
    </citation>
    <scope>IDENTIFICATION</scope>
    <source>
        <tissue evidence="5">Testes</tissue>
    </source>
</reference>
<dbReference type="InterPro" id="IPR036779">
    <property type="entry name" value="LysM_dom_sf"/>
</dbReference>
<keyword evidence="2" id="KW-1133">Transmembrane helix</keyword>
<evidence type="ECO:0000313" key="4">
    <source>
        <dbReference type="Proteomes" id="UP000694865"/>
    </source>
</evidence>
<feature type="region of interest" description="Disordered" evidence="1">
    <location>
        <begin position="1"/>
        <end position="32"/>
    </location>
</feature>
<dbReference type="InterPro" id="IPR018392">
    <property type="entry name" value="LysM"/>
</dbReference>
<organism evidence="4 5">
    <name type="scientific">Saccoglossus kowalevskii</name>
    <name type="common">Acorn worm</name>
    <dbReference type="NCBI Taxonomy" id="10224"/>
    <lineage>
        <taxon>Eukaryota</taxon>
        <taxon>Metazoa</taxon>
        <taxon>Hemichordata</taxon>
        <taxon>Enteropneusta</taxon>
        <taxon>Harrimaniidae</taxon>
        <taxon>Saccoglossus</taxon>
    </lineage>
</organism>
<dbReference type="Proteomes" id="UP000694865">
    <property type="component" value="Unplaced"/>
</dbReference>
<evidence type="ECO:0000313" key="5">
    <source>
        <dbReference type="RefSeq" id="XP_002730862.1"/>
    </source>
</evidence>
<dbReference type="Gene3D" id="3.10.350.10">
    <property type="entry name" value="LysM domain"/>
    <property type="match status" value="1"/>
</dbReference>
<dbReference type="PANTHER" id="PTHR20932">
    <property type="entry name" value="LYSM AND PUTATIVE PEPTIDOGLYCAN-BINDING DOMAIN-CONTAINING PROTEIN"/>
    <property type="match status" value="1"/>
</dbReference>